<sequence length="276" mass="31842">MIDFVYGVIISSFSSVVLLSALVFLVKNWFIERLKASVGYEYSAQLEKLKSELTMKNNESLESVKHEVAKEFSAISMAHKTLEGSIAIAQQKKVDGVEKLWSGIVALRNSTPSAFTTVDVLLEAEFNRFDCTKIENAQKFSKGEIFEIFTSKIDDDGMVDLARLHVGEKLWFFFFAYRALNFRLAYEISESIKKNSLSPWYKTRGMRNMLENFFTREEIDKMDSMEFSKFSYLRSILEEKFLDEARRIVSGRDVGGDAIKYAMILREYSNYTGDYK</sequence>
<proteinExistence type="predicted"/>
<reference evidence="2 3" key="1">
    <citation type="submission" date="2019-03" db="EMBL/GenBank/DDBJ databases">
        <title>Genomic Encyclopedia of Type Strains, Phase III (KMG-III): the genomes of soil and plant-associated and newly described type strains.</title>
        <authorList>
            <person name="Whitman W."/>
        </authorList>
    </citation>
    <scope>NUCLEOTIDE SEQUENCE [LARGE SCALE GENOMIC DNA]</scope>
    <source>
        <strain evidence="2 3">CECT 8976</strain>
    </source>
</reference>
<keyword evidence="1" id="KW-1133">Transmembrane helix</keyword>
<evidence type="ECO:0000313" key="3">
    <source>
        <dbReference type="Proteomes" id="UP000295611"/>
    </source>
</evidence>
<gene>
    <name evidence="2" type="ORF">DFP86_101390</name>
</gene>
<dbReference type="Proteomes" id="UP000295611">
    <property type="component" value="Unassembled WGS sequence"/>
</dbReference>
<keyword evidence="1" id="KW-0472">Membrane</keyword>
<evidence type="ECO:0000256" key="1">
    <source>
        <dbReference type="SAM" id="Phobius"/>
    </source>
</evidence>
<keyword evidence="3" id="KW-1185">Reference proteome</keyword>
<dbReference type="EMBL" id="SNZP01000001">
    <property type="protein sequence ID" value="TDR82996.1"/>
    <property type="molecule type" value="Genomic_DNA"/>
</dbReference>
<keyword evidence="1" id="KW-0812">Transmembrane</keyword>
<feature type="transmembrane region" description="Helical" evidence="1">
    <location>
        <begin position="6"/>
        <end position="26"/>
    </location>
</feature>
<organism evidence="2 3">
    <name type="scientific">Paludibacterium purpuratum</name>
    <dbReference type="NCBI Taxonomy" id="1144873"/>
    <lineage>
        <taxon>Bacteria</taxon>
        <taxon>Pseudomonadati</taxon>
        <taxon>Pseudomonadota</taxon>
        <taxon>Betaproteobacteria</taxon>
        <taxon>Neisseriales</taxon>
        <taxon>Chromobacteriaceae</taxon>
        <taxon>Paludibacterium</taxon>
    </lineage>
</organism>
<dbReference type="AlphaFoldDB" id="A0A4R7BGY8"/>
<accession>A0A4R7BGY8</accession>
<evidence type="ECO:0000313" key="2">
    <source>
        <dbReference type="EMBL" id="TDR82996.1"/>
    </source>
</evidence>
<protein>
    <submittedName>
        <fullName evidence="2">Uncharacterized protein</fullName>
    </submittedName>
</protein>
<name>A0A4R7BGY8_9NEIS</name>
<comment type="caution">
    <text evidence="2">The sequence shown here is derived from an EMBL/GenBank/DDBJ whole genome shotgun (WGS) entry which is preliminary data.</text>
</comment>